<dbReference type="Proteomes" id="UP000003639">
    <property type="component" value="Unassembled WGS sequence"/>
</dbReference>
<evidence type="ECO:0000313" key="4">
    <source>
        <dbReference type="Proteomes" id="UP000003639"/>
    </source>
</evidence>
<feature type="compositionally biased region" description="Basic and acidic residues" evidence="1">
    <location>
        <begin position="357"/>
        <end position="369"/>
    </location>
</feature>
<evidence type="ECO:0000256" key="1">
    <source>
        <dbReference type="SAM" id="MobiDB-lite"/>
    </source>
</evidence>
<feature type="compositionally biased region" description="Low complexity" evidence="1">
    <location>
        <begin position="321"/>
        <end position="335"/>
    </location>
</feature>
<comment type="caution">
    <text evidence="3">The sequence shown here is derived from an EMBL/GenBank/DDBJ whole genome shotgun (WGS) entry which is preliminary data.</text>
</comment>
<dbReference type="AlphaFoldDB" id="A6NQC9"/>
<organism evidence="3 4">
    <name type="scientific">Pseudoflavonifractor capillosus ATCC 29799</name>
    <dbReference type="NCBI Taxonomy" id="411467"/>
    <lineage>
        <taxon>Bacteria</taxon>
        <taxon>Bacillati</taxon>
        <taxon>Bacillota</taxon>
        <taxon>Clostridia</taxon>
        <taxon>Eubacteriales</taxon>
        <taxon>Oscillospiraceae</taxon>
        <taxon>Pseudoflavonifractor</taxon>
    </lineage>
</organism>
<feature type="region of interest" description="Disordered" evidence="1">
    <location>
        <begin position="288"/>
        <end position="482"/>
    </location>
</feature>
<dbReference type="PROSITE" id="PS51411">
    <property type="entry name" value="PSP1_C"/>
    <property type="match status" value="1"/>
</dbReference>
<dbReference type="InterPro" id="IPR007557">
    <property type="entry name" value="PSP1_C"/>
</dbReference>
<reference evidence="3 4" key="1">
    <citation type="submission" date="2007-04" db="EMBL/GenBank/DDBJ databases">
        <authorList>
            <person name="Fulton L."/>
            <person name="Clifton S."/>
            <person name="Fulton B."/>
            <person name="Xu J."/>
            <person name="Minx P."/>
            <person name="Pepin K.H."/>
            <person name="Johnson M."/>
            <person name="Thiruvilangam P."/>
            <person name="Bhonagiri V."/>
            <person name="Nash W.E."/>
            <person name="Mardis E.R."/>
            <person name="Wilson R.K."/>
        </authorList>
    </citation>
    <scope>NUCLEOTIDE SEQUENCE [LARGE SCALE GENOMIC DNA]</scope>
    <source>
        <strain evidence="3 4">ATCC 29799</strain>
    </source>
</reference>
<gene>
    <name evidence="3" type="ORF">BACCAP_00399</name>
</gene>
<feature type="compositionally biased region" description="Basic residues" evidence="1">
    <location>
        <begin position="457"/>
        <end position="468"/>
    </location>
</feature>
<name>A6NQC9_9FIRM</name>
<proteinExistence type="predicted"/>
<dbReference type="GO" id="GO:0005737">
    <property type="term" value="C:cytoplasm"/>
    <property type="evidence" value="ECO:0007669"/>
    <property type="project" value="TreeGrafter"/>
</dbReference>
<feature type="domain" description="PSP1 C-terminal" evidence="2">
    <location>
        <begin position="77"/>
        <end position="162"/>
    </location>
</feature>
<accession>A6NQC9</accession>
<dbReference type="PANTHER" id="PTHR43830">
    <property type="entry name" value="PROTEIN PSP1"/>
    <property type="match status" value="1"/>
</dbReference>
<dbReference type="STRING" id="411467.BACCAP_00399"/>
<dbReference type="PANTHER" id="PTHR43830:SF3">
    <property type="entry name" value="PROTEIN PSP1"/>
    <property type="match status" value="1"/>
</dbReference>
<reference evidence="3 4" key="2">
    <citation type="submission" date="2007-06" db="EMBL/GenBank/DDBJ databases">
        <title>Draft genome sequence of Pseudoflavonifractor capillosus ATCC 29799.</title>
        <authorList>
            <person name="Sudarsanam P."/>
            <person name="Ley R."/>
            <person name="Guruge J."/>
            <person name="Turnbaugh P.J."/>
            <person name="Mahowald M."/>
            <person name="Liep D."/>
            <person name="Gordon J."/>
        </authorList>
    </citation>
    <scope>NUCLEOTIDE SEQUENCE [LARGE SCALE GENOMIC DNA]</scope>
    <source>
        <strain evidence="3 4">ATCC 29799</strain>
    </source>
</reference>
<dbReference type="InterPro" id="IPR047767">
    <property type="entry name" value="PSP1-like"/>
</dbReference>
<dbReference type="NCBIfam" id="NF041131">
    <property type="entry name" value="RicT_YaaT_fam"/>
    <property type="match status" value="1"/>
</dbReference>
<dbReference type="Pfam" id="PF04468">
    <property type="entry name" value="PSP1"/>
    <property type="match status" value="1"/>
</dbReference>
<feature type="compositionally biased region" description="Basic and acidic residues" evidence="1">
    <location>
        <begin position="378"/>
        <end position="396"/>
    </location>
</feature>
<protein>
    <submittedName>
        <fullName evidence="3">PSP1 C-terminal domain protein</fullName>
    </submittedName>
</protein>
<feature type="compositionally biased region" description="Basic and acidic residues" evidence="1">
    <location>
        <begin position="338"/>
        <end position="347"/>
    </location>
</feature>
<keyword evidence="4" id="KW-1185">Reference proteome</keyword>
<feature type="compositionally biased region" description="Basic and acidic residues" evidence="1">
    <location>
        <begin position="403"/>
        <end position="427"/>
    </location>
</feature>
<dbReference type="eggNOG" id="COG1774">
    <property type="taxonomic scope" value="Bacteria"/>
</dbReference>
<feature type="compositionally biased region" description="Low complexity" evidence="1">
    <location>
        <begin position="428"/>
        <end position="451"/>
    </location>
</feature>
<sequence>MAAYSERAPRWALEVPMTEIISVRFKSGGKEYYFDPKGTQVRAGQGVIIETSRGIEYGECTKGNTMVEDESVVAPLRPLVRIATEKDLDTVARNREKEKKSFQICQEKIAAHGLDMKLVEVEYNFEGNKILFFFTSEGRVDFRALVKDLAGVFHTRIELRQIGVRDEAKMLGGLGICGRPFCCASFLDDFQPVSIKMAKTQSLSLNPTKISGTCGRLMCCLKYEQDAYEDAVKRMPKNESFVETPEGVGTVSQVNLLRETVKVRLDDAPEAPRSFHNCEICVVRNGKGKRPEGYVAPPPEELAKLRKVTPPPEDPEEKLRSSLGTALTGLGLTASVQPEEKQAEAKGGRSRSRSRNRGGEAKGGEKAEQAPRQAQEPKPQKKEAPKPRPEQKKQEPKQPQGEGKPRAEKRPDKPQQKPKGDKPRQERPPQQAQQQPKAKPAEGANPAPAAEGGEKKSTRHRHRRYRPRSKGEGGGNPPAPQG</sequence>
<dbReference type="EMBL" id="AAXG02000004">
    <property type="protein sequence ID" value="EDN01734.1"/>
    <property type="molecule type" value="Genomic_DNA"/>
</dbReference>
<evidence type="ECO:0000259" key="2">
    <source>
        <dbReference type="PROSITE" id="PS51411"/>
    </source>
</evidence>
<evidence type="ECO:0000313" key="3">
    <source>
        <dbReference type="EMBL" id="EDN01734.1"/>
    </source>
</evidence>